<keyword evidence="1 2" id="KW-0238">DNA-binding</keyword>
<keyword evidence="6" id="KW-1185">Reference proteome</keyword>
<gene>
    <name evidence="5" type="ORF">EOE66_06345</name>
</gene>
<protein>
    <recommendedName>
        <fullName evidence="4">OmpR/PhoB-type domain-containing protein</fullName>
    </recommendedName>
</protein>
<dbReference type="GO" id="GO:0006355">
    <property type="term" value="P:regulation of DNA-templated transcription"/>
    <property type="evidence" value="ECO:0007669"/>
    <property type="project" value="InterPro"/>
</dbReference>
<reference evidence="5 6" key="1">
    <citation type="submission" date="2019-01" db="EMBL/GenBank/DDBJ databases">
        <authorList>
            <person name="Chen W.-M."/>
        </authorList>
    </citation>
    <scope>NUCLEOTIDE SEQUENCE [LARGE SCALE GENOMIC DNA]</scope>
    <source>
        <strain evidence="5 6">KYPY4</strain>
    </source>
</reference>
<evidence type="ECO:0000256" key="1">
    <source>
        <dbReference type="ARBA" id="ARBA00023125"/>
    </source>
</evidence>
<evidence type="ECO:0000256" key="3">
    <source>
        <dbReference type="SAM" id="Coils"/>
    </source>
</evidence>
<comment type="caution">
    <text evidence="5">The sequence shown here is derived from an EMBL/GenBank/DDBJ whole genome shotgun (WGS) entry which is preliminary data.</text>
</comment>
<dbReference type="Gene3D" id="1.10.10.10">
    <property type="entry name" value="Winged helix-like DNA-binding domain superfamily/Winged helix DNA-binding domain"/>
    <property type="match status" value="1"/>
</dbReference>
<dbReference type="InterPro" id="IPR001867">
    <property type="entry name" value="OmpR/PhoB-type_DNA-bd"/>
</dbReference>
<dbReference type="OrthoDB" id="9758570at2"/>
<evidence type="ECO:0000313" key="5">
    <source>
        <dbReference type="EMBL" id="RVU47362.1"/>
    </source>
</evidence>
<feature type="domain" description="OmpR/PhoB-type" evidence="4">
    <location>
        <begin position="14"/>
        <end position="112"/>
    </location>
</feature>
<evidence type="ECO:0000256" key="2">
    <source>
        <dbReference type="PROSITE-ProRule" id="PRU01091"/>
    </source>
</evidence>
<dbReference type="InterPro" id="IPR036388">
    <property type="entry name" value="WH-like_DNA-bd_sf"/>
</dbReference>
<dbReference type="SUPFAM" id="SSF48452">
    <property type="entry name" value="TPR-like"/>
    <property type="match status" value="2"/>
</dbReference>
<evidence type="ECO:0000259" key="4">
    <source>
        <dbReference type="PROSITE" id="PS51755"/>
    </source>
</evidence>
<dbReference type="AlphaFoldDB" id="A0A437RL58"/>
<feature type="DNA-binding region" description="OmpR/PhoB-type" evidence="2">
    <location>
        <begin position="14"/>
        <end position="112"/>
    </location>
</feature>
<accession>A0A437RL58</accession>
<dbReference type="PANTHER" id="PTHR47691:SF3">
    <property type="entry name" value="HTH-TYPE TRANSCRIPTIONAL REGULATOR RV0890C-RELATED"/>
    <property type="match status" value="1"/>
</dbReference>
<dbReference type="PROSITE" id="PS51755">
    <property type="entry name" value="OMPR_PHOB"/>
    <property type="match status" value="1"/>
</dbReference>
<dbReference type="Proteomes" id="UP000285575">
    <property type="component" value="Unassembled WGS sequence"/>
</dbReference>
<keyword evidence="3" id="KW-0175">Coiled coil</keyword>
<feature type="coiled-coil region" evidence="3">
    <location>
        <begin position="479"/>
        <end position="513"/>
    </location>
</feature>
<dbReference type="EMBL" id="SACR01000002">
    <property type="protein sequence ID" value="RVU47362.1"/>
    <property type="molecule type" value="Genomic_DNA"/>
</dbReference>
<dbReference type="PANTHER" id="PTHR47691">
    <property type="entry name" value="REGULATOR-RELATED"/>
    <property type="match status" value="1"/>
</dbReference>
<dbReference type="SUPFAM" id="SSF46894">
    <property type="entry name" value="C-terminal effector domain of the bipartite response regulators"/>
    <property type="match status" value="1"/>
</dbReference>
<dbReference type="InterPro" id="IPR011990">
    <property type="entry name" value="TPR-like_helical_dom_sf"/>
</dbReference>
<dbReference type="Pfam" id="PF00486">
    <property type="entry name" value="Trans_reg_C"/>
    <property type="match status" value="1"/>
</dbReference>
<dbReference type="CDD" id="cd00383">
    <property type="entry name" value="trans_reg_C"/>
    <property type="match status" value="1"/>
</dbReference>
<sequence length="685" mass="73236">MNRIAHEPPVAAQPPVLCFGNCELRAGTRELLVDGRPQALRRRVFDLMLYLIAHRARVVPHAELLKEVWPRPSVSSKMLARAMMEARRACGDTAQQPAFFASVHGVGYRFVGQLRDASVAPAGGKPLAEPGAAGVLDLLQQAKAARDAGRFDEAQLLAERALVLAGQVPSPTARVQALALCSALTLRRGTAGAAARLAAQALQVARAEGSDQLEAQARLALGCVHVAAGDSALGLRYLQAAHEVLRASGSPEDLMRCKSYMAAAFRDKSNAQSGLRLCRDSLAYAISQNATQQILAERCNEIVFLINLGEQLEAERHAAQARATYEEGLALVEALIRDIAELGAVNRREPALGNRASLLEKLGRVDEAWQAMADLEQAMDLSAGAGSPVHAERQQMFLTLKAILLARSGRYAEALQHIEGCIEVAQRPGHVSNLPWMYGVASDLAERAGRCGLALTWARQQTAAQAARHASDAAQLVRILEAERNIEDVQADLERSRHQVATLLQENAALRQQAQAMVGALHVSPLTGLAPESSLGAAFHGPHWQARARGLPMCLGLLSLNGALLARMQHAPELLLAFHKRAAEVLRNHADIAYPAVEVGAGQLVFHIRDAGLLRAAEVCRAVAAQLHRQDWNPAEPGSAPVWQAHHLDGALLESVDSVVHQLRARAAAQASPGAVAGPAAVASD</sequence>
<dbReference type="InterPro" id="IPR016032">
    <property type="entry name" value="Sig_transdc_resp-reg_C-effctor"/>
</dbReference>
<dbReference type="RefSeq" id="WP_128227826.1">
    <property type="nucleotide sequence ID" value="NZ_SACR01000002.1"/>
</dbReference>
<dbReference type="GO" id="GO:0003677">
    <property type="term" value="F:DNA binding"/>
    <property type="evidence" value="ECO:0007669"/>
    <property type="project" value="UniProtKB-UniRule"/>
</dbReference>
<dbReference type="GO" id="GO:0000160">
    <property type="term" value="P:phosphorelay signal transduction system"/>
    <property type="evidence" value="ECO:0007669"/>
    <property type="project" value="InterPro"/>
</dbReference>
<organism evidence="5 6">
    <name type="scientific">Rubrivivax rivuli</name>
    <dbReference type="NCBI Taxonomy" id="1862385"/>
    <lineage>
        <taxon>Bacteria</taxon>
        <taxon>Pseudomonadati</taxon>
        <taxon>Pseudomonadota</taxon>
        <taxon>Betaproteobacteria</taxon>
        <taxon>Burkholderiales</taxon>
        <taxon>Sphaerotilaceae</taxon>
        <taxon>Rubrivivax</taxon>
    </lineage>
</organism>
<evidence type="ECO:0000313" key="6">
    <source>
        <dbReference type="Proteomes" id="UP000285575"/>
    </source>
</evidence>
<proteinExistence type="predicted"/>
<name>A0A437RL58_9BURK</name>
<dbReference type="SMART" id="SM00862">
    <property type="entry name" value="Trans_reg_C"/>
    <property type="match status" value="1"/>
</dbReference>
<dbReference type="Gene3D" id="1.25.40.10">
    <property type="entry name" value="Tetratricopeptide repeat domain"/>
    <property type="match status" value="2"/>
</dbReference>